<dbReference type="AlphaFoldDB" id="A0A0K9PTI5"/>
<evidence type="ECO:0000256" key="8">
    <source>
        <dbReference type="ARBA" id="ARBA00022859"/>
    </source>
</evidence>
<dbReference type="Pfam" id="PF00397">
    <property type="entry name" value="WW"/>
    <property type="match status" value="2"/>
</dbReference>
<evidence type="ECO:0000256" key="3">
    <source>
        <dbReference type="ARBA" id="ARBA00021117"/>
    </source>
</evidence>
<dbReference type="EMBL" id="LFYR01000641">
    <property type="protein sequence ID" value="KMZ72264.1"/>
    <property type="molecule type" value="Genomic_DNA"/>
</dbReference>
<comment type="caution">
    <text evidence="16">The sequence shown here is derived from an EMBL/GenBank/DDBJ whole genome shotgun (WGS) entry which is preliminary data.</text>
</comment>
<dbReference type="InterPro" id="IPR001202">
    <property type="entry name" value="WW_dom"/>
</dbReference>
<dbReference type="GO" id="GO:0006397">
    <property type="term" value="P:mRNA processing"/>
    <property type="evidence" value="ECO:0007669"/>
    <property type="project" value="UniProtKB-KW"/>
</dbReference>
<evidence type="ECO:0000256" key="6">
    <source>
        <dbReference type="ARBA" id="ARBA00022664"/>
    </source>
</evidence>
<evidence type="ECO:0000256" key="4">
    <source>
        <dbReference type="ARBA" id="ARBA00022553"/>
    </source>
</evidence>
<dbReference type="GO" id="GO:0016607">
    <property type="term" value="C:nuclear speck"/>
    <property type="evidence" value="ECO:0007669"/>
    <property type="project" value="UniProtKB-SubCell"/>
</dbReference>
<dbReference type="GO" id="GO:0008380">
    <property type="term" value="P:RNA splicing"/>
    <property type="evidence" value="ECO:0007669"/>
    <property type="project" value="UniProtKB-KW"/>
</dbReference>
<evidence type="ECO:0000259" key="15">
    <source>
        <dbReference type="PROSITE" id="PS50020"/>
    </source>
</evidence>
<keyword evidence="10" id="KW-0804">Transcription</keyword>
<keyword evidence="11" id="KW-0508">mRNA splicing</keyword>
<dbReference type="Proteomes" id="UP000036987">
    <property type="component" value="Unassembled WGS sequence"/>
</dbReference>
<sequence length="142" mass="15872">MGNSKNKDSEIRIKIMGLGAETKDPTSGSTYFYNKKTGITQWERPSENGNVIFSPVLPKLLEGWEEALDASTGQAYYYNKITNATQWDRPTLKPSVISTQFHAGNDIRSDNNESYMKMCLGYGGWGKGIVQSPILSVFHIKN</sequence>
<organism evidence="16 17">
    <name type="scientific">Zostera marina</name>
    <name type="common">Eelgrass</name>
    <dbReference type="NCBI Taxonomy" id="29655"/>
    <lineage>
        <taxon>Eukaryota</taxon>
        <taxon>Viridiplantae</taxon>
        <taxon>Streptophyta</taxon>
        <taxon>Embryophyta</taxon>
        <taxon>Tracheophyta</taxon>
        <taxon>Spermatophyta</taxon>
        <taxon>Magnoliopsida</taxon>
        <taxon>Liliopsida</taxon>
        <taxon>Zosteraceae</taxon>
        <taxon>Zostera</taxon>
    </lineage>
</organism>
<comment type="subcellular location">
    <subcellularLocation>
        <location evidence="2">Cytoplasmic granule</location>
    </subcellularLocation>
    <subcellularLocation>
        <location evidence="1">Nucleus speckle</location>
    </subcellularLocation>
</comment>
<accession>A0A0K9PTI5</accession>
<dbReference type="PROSITE" id="PS50020">
    <property type="entry name" value="WW_DOMAIN_2"/>
    <property type="match status" value="2"/>
</dbReference>
<evidence type="ECO:0000256" key="10">
    <source>
        <dbReference type="ARBA" id="ARBA00023163"/>
    </source>
</evidence>
<reference evidence="17" key="1">
    <citation type="journal article" date="2016" name="Nature">
        <title>The genome of the seagrass Zostera marina reveals angiosperm adaptation to the sea.</title>
        <authorList>
            <person name="Olsen J.L."/>
            <person name="Rouze P."/>
            <person name="Verhelst B."/>
            <person name="Lin Y.-C."/>
            <person name="Bayer T."/>
            <person name="Collen J."/>
            <person name="Dattolo E."/>
            <person name="De Paoli E."/>
            <person name="Dittami S."/>
            <person name="Maumus F."/>
            <person name="Michel G."/>
            <person name="Kersting A."/>
            <person name="Lauritano C."/>
            <person name="Lohaus R."/>
            <person name="Toepel M."/>
            <person name="Tonon T."/>
            <person name="Vanneste K."/>
            <person name="Amirebrahimi M."/>
            <person name="Brakel J."/>
            <person name="Bostroem C."/>
            <person name="Chovatia M."/>
            <person name="Grimwood J."/>
            <person name="Jenkins J.W."/>
            <person name="Jueterbock A."/>
            <person name="Mraz A."/>
            <person name="Stam W.T."/>
            <person name="Tice H."/>
            <person name="Bornberg-Bauer E."/>
            <person name="Green P.J."/>
            <person name="Pearson G.A."/>
            <person name="Procaccini G."/>
            <person name="Duarte C.M."/>
            <person name="Schmutz J."/>
            <person name="Reusch T.B.H."/>
            <person name="Van de Peer Y."/>
        </authorList>
    </citation>
    <scope>NUCLEOTIDE SEQUENCE [LARGE SCALE GENOMIC DNA]</scope>
    <source>
        <strain evidence="17">cv. Finnish</strain>
    </source>
</reference>
<dbReference type="Gene3D" id="2.20.70.10">
    <property type="match status" value="2"/>
</dbReference>
<evidence type="ECO:0000256" key="13">
    <source>
        <dbReference type="ARBA" id="ARBA00042167"/>
    </source>
</evidence>
<feature type="domain" description="WW" evidence="15">
    <location>
        <begin position="58"/>
        <end position="92"/>
    </location>
</feature>
<evidence type="ECO:0000256" key="2">
    <source>
        <dbReference type="ARBA" id="ARBA00004463"/>
    </source>
</evidence>
<keyword evidence="6" id="KW-0507">mRNA processing</keyword>
<dbReference type="PANTHER" id="PTHR21737">
    <property type="entry name" value="POLYGLUTAMINE BINDING PROTEIN 1/MARVEL MEMBRANE-ASSOCIATING DOMAIN CONTAINING 3"/>
    <property type="match status" value="1"/>
</dbReference>
<keyword evidence="4" id="KW-0597">Phosphoprotein</keyword>
<evidence type="ECO:0000256" key="11">
    <source>
        <dbReference type="ARBA" id="ARBA00023187"/>
    </source>
</evidence>
<dbReference type="STRING" id="29655.A0A0K9PTI5"/>
<protein>
    <recommendedName>
        <fullName evidence="3">Polyglutamine-binding protein 1</fullName>
    </recommendedName>
    <alternativeName>
        <fullName evidence="13">Polyglutamine tract-binding protein 1</fullName>
    </alternativeName>
</protein>
<feature type="domain" description="WW" evidence="15">
    <location>
        <begin position="19"/>
        <end position="47"/>
    </location>
</feature>
<evidence type="ECO:0000313" key="17">
    <source>
        <dbReference type="Proteomes" id="UP000036987"/>
    </source>
</evidence>
<evidence type="ECO:0000313" key="16">
    <source>
        <dbReference type="EMBL" id="KMZ72264.1"/>
    </source>
</evidence>
<keyword evidence="8" id="KW-0391">Immunity</keyword>
<evidence type="ECO:0000256" key="5">
    <source>
        <dbReference type="ARBA" id="ARBA00022588"/>
    </source>
</evidence>
<evidence type="ECO:0000256" key="14">
    <source>
        <dbReference type="ARBA" id="ARBA00046362"/>
    </source>
</evidence>
<evidence type="ECO:0000256" key="9">
    <source>
        <dbReference type="ARBA" id="ARBA00023015"/>
    </source>
</evidence>
<dbReference type="PANTHER" id="PTHR21737:SF3">
    <property type="entry name" value="POLYGLUTAMINE-BINDING PROTEIN 1"/>
    <property type="match status" value="1"/>
</dbReference>
<keyword evidence="9" id="KW-0805">Transcription regulation</keyword>
<dbReference type="CDD" id="cd00201">
    <property type="entry name" value="WW"/>
    <property type="match status" value="2"/>
</dbReference>
<dbReference type="SMART" id="SM00456">
    <property type="entry name" value="WW"/>
    <property type="match status" value="2"/>
</dbReference>
<keyword evidence="7" id="KW-0677">Repeat</keyword>
<name>A0A0K9PTI5_ZOSMR</name>
<comment type="subunit">
    <text evidence="14">Interacts with POU3F2/Brn-2, ATXN1, TXNL4A, HTT and AR. Interaction with ATXN1 correlates positively with the length of the polyglutamine tract. Interacts with RNA polymerase II large subunit in a phosphorylation-dependent manner. Forms a ternary complex with ATXN1 mutant and phosphorylated RNA polymerase II. Interacts (via C-terminus) with TXNL4A and CD2BP2. Interacts (via WW domain) with ATN1 and SF3B1, and may interact with additional splice factors. Interacts (via WW domain) with WBP11; Leading to reduce interaction between PQBP1 and TXNL4A. Interacts with CAPRIN1. Interacts with DDX1. Interacts with SFPQ. Interacts with KHSRP.</text>
</comment>
<evidence type="ECO:0000256" key="7">
    <source>
        <dbReference type="ARBA" id="ARBA00022737"/>
    </source>
</evidence>
<proteinExistence type="predicted"/>
<evidence type="ECO:0000256" key="12">
    <source>
        <dbReference type="ARBA" id="ARBA00023242"/>
    </source>
</evidence>
<dbReference type="PROSITE" id="PS01159">
    <property type="entry name" value="WW_DOMAIN_1"/>
    <property type="match status" value="1"/>
</dbReference>
<keyword evidence="12" id="KW-0539">Nucleus</keyword>
<dbReference type="OrthoDB" id="42462at2759"/>
<gene>
    <name evidence="16" type="ORF">ZOSMA_1694G00010</name>
</gene>
<keyword evidence="17" id="KW-1185">Reference proteome</keyword>
<dbReference type="GO" id="GO:0045087">
    <property type="term" value="P:innate immune response"/>
    <property type="evidence" value="ECO:0007669"/>
    <property type="project" value="UniProtKB-KW"/>
</dbReference>
<keyword evidence="5" id="KW-0399">Innate immunity</keyword>
<evidence type="ECO:0000256" key="1">
    <source>
        <dbReference type="ARBA" id="ARBA00004324"/>
    </source>
</evidence>
<dbReference type="InterPro" id="IPR036020">
    <property type="entry name" value="WW_dom_sf"/>
</dbReference>
<dbReference type="SUPFAM" id="SSF51045">
    <property type="entry name" value="WW domain"/>
    <property type="match status" value="2"/>
</dbReference>